<dbReference type="PANTHER" id="PTHR44936:SF10">
    <property type="entry name" value="SENSOR PROTEIN RSTB"/>
    <property type="match status" value="1"/>
</dbReference>
<dbReference type="InterPro" id="IPR050980">
    <property type="entry name" value="2C_sensor_his_kinase"/>
</dbReference>
<evidence type="ECO:0000256" key="4">
    <source>
        <dbReference type="ARBA" id="ARBA00022553"/>
    </source>
</evidence>
<dbReference type="AlphaFoldDB" id="A0A1Q9A9C8"/>
<evidence type="ECO:0000256" key="1">
    <source>
        <dbReference type="ARBA" id="ARBA00000085"/>
    </source>
</evidence>
<dbReference type="SMART" id="SM00304">
    <property type="entry name" value="HAMP"/>
    <property type="match status" value="1"/>
</dbReference>
<reference evidence="12 13" key="1">
    <citation type="submission" date="2016-09" db="EMBL/GenBank/DDBJ databases">
        <title>Rhizobium oryziradicis sp. nov., isolated from the root of rice.</title>
        <authorList>
            <person name="Zhao J."/>
            <person name="Zhang X."/>
        </authorList>
    </citation>
    <scope>NUCLEOTIDE SEQUENCE [LARGE SCALE GENOMIC DNA]</scope>
    <source>
        <strain evidence="12 13">14971</strain>
    </source>
</reference>
<dbReference type="GO" id="GO:0005524">
    <property type="term" value="F:ATP binding"/>
    <property type="evidence" value="ECO:0007669"/>
    <property type="project" value="UniProtKB-KW"/>
</dbReference>
<dbReference type="InterPro" id="IPR036890">
    <property type="entry name" value="HATPase_C_sf"/>
</dbReference>
<evidence type="ECO:0000256" key="5">
    <source>
        <dbReference type="ARBA" id="ARBA00022679"/>
    </source>
</evidence>
<evidence type="ECO:0000256" key="3">
    <source>
        <dbReference type="ARBA" id="ARBA00012438"/>
    </source>
</evidence>
<keyword evidence="5" id="KW-0808">Transferase</keyword>
<dbReference type="GO" id="GO:0016020">
    <property type="term" value="C:membrane"/>
    <property type="evidence" value="ECO:0007669"/>
    <property type="project" value="UniProtKB-SubCell"/>
</dbReference>
<dbReference type="EC" id="2.7.13.3" evidence="3"/>
<keyword evidence="6" id="KW-0547">Nucleotide-binding</keyword>
<dbReference type="InterPro" id="IPR004358">
    <property type="entry name" value="Sig_transdc_His_kin-like_C"/>
</dbReference>
<dbReference type="PROSITE" id="PS50109">
    <property type="entry name" value="HIS_KIN"/>
    <property type="match status" value="1"/>
</dbReference>
<keyword evidence="13" id="KW-1185">Reference proteome</keyword>
<keyword evidence="9" id="KW-0472">Membrane</keyword>
<feature type="domain" description="Histidine kinase" evidence="10">
    <location>
        <begin position="267"/>
        <end position="479"/>
    </location>
</feature>
<dbReference type="Proteomes" id="UP000185598">
    <property type="component" value="Unassembled WGS sequence"/>
</dbReference>
<evidence type="ECO:0000259" key="10">
    <source>
        <dbReference type="PROSITE" id="PS50109"/>
    </source>
</evidence>
<keyword evidence="9" id="KW-1133">Transmembrane helix</keyword>
<dbReference type="EMBL" id="MKIN01000020">
    <property type="protein sequence ID" value="OLP51141.1"/>
    <property type="molecule type" value="Genomic_DNA"/>
</dbReference>
<comment type="catalytic activity">
    <reaction evidence="1">
        <text>ATP + protein L-histidine = ADP + protein N-phospho-L-histidine.</text>
        <dbReference type="EC" id="2.7.13.3"/>
    </reaction>
</comment>
<dbReference type="SMART" id="SM00387">
    <property type="entry name" value="HATPase_c"/>
    <property type="match status" value="1"/>
</dbReference>
<dbReference type="InterPro" id="IPR003594">
    <property type="entry name" value="HATPase_dom"/>
</dbReference>
<dbReference type="SUPFAM" id="SSF55874">
    <property type="entry name" value="ATPase domain of HSP90 chaperone/DNA topoisomerase II/histidine kinase"/>
    <property type="match status" value="1"/>
</dbReference>
<dbReference type="InterPro" id="IPR005467">
    <property type="entry name" value="His_kinase_dom"/>
</dbReference>
<evidence type="ECO:0000313" key="13">
    <source>
        <dbReference type="Proteomes" id="UP000185598"/>
    </source>
</evidence>
<name>A0A1Q9A9C8_9HYPH</name>
<feature type="transmembrane region" description="Helical" evidence="9">
    <location>
        <begin position="170"/>
        <end position="196"/>
    </location>
</feature>
<feature type="domain" description="HAMP" evidence="11">
    <location>
        <begin position="198"/>
        <end position="253"/>
    </location>
</feature>
<evidence type="ECO:0000256" key="8">
    <source>
        <dbReference type="ARBA" id="ARBA00022840"/>
    </source>
</evidence>
<organism evidence="12 13">
    <name type="scientific">Allorhizobium taibaishanense</name>
    <dbReference type="NCBI Taxonomy" id="887144"/>
    <lineage>
        <taxon>Bacteria</taxon>
        <taxon>Pseudomonadati</taxon>
        <taxon>Pseudomonadota</taxon>
        <taxon>Alphaproteobacteria</taxon>
        <taxon>Hyphomicrobiales</taxon>
        <taxon>Rhizobiaceae</taxon>
        <taxon>Rhizobium/Agrobacterium group</taxon>
        <taxon>Allorhizobium</taxon>
    </lineage>
</organism>
<dbReference type="InterPro" id="IPR003660">
    <property type="entry name" value="HAMP_dom"/>
</dbReference>
<feature type="transmembrane region" description="Helical" evidence="9">
    <location>
        <begin position="27"/>
        <end position="48"/>
    </location>
</feature>
<keyword evidence="4" id="KW-0597">Phosphoprotein</keyword>
<dbReference type="PANTHER" id="PTHR44936">
    <property type="entry name" value="SENSOR PROTEIN CREC"/>
    <property type="match status" value="1"/>
</dbReference>
<dbReference type="PROSITE" id="PS50885">
    <property type="entry name" value="HAMP"/>
    <property type="match status" value="1"/>
</dbReference>
<dbReference type="CDD" id="cd00075">
    <property type="entry name" value="HATPase"/>
    <property type="match status" value="1"/>
</dbReference>
<keyword evidence="9" id="KW-0812">Transmembrane</keyword>
<dbReference type="STRING" id="887144.BJF91_07310"/>
<evidence type="ECO:0000259" key="11">
    <source>
        <dbReference type="PROSITE" id="PS50885"/>
    </source>
</evidence>
<evidence type="ECO:0000313" key="12">
    <source>
        <dbReference type="EMBL" id="OLP51141.1"/>
    </source>
</evidence>
<evidence type="ECO:0000256" key="2">
    <source>
        <dbReference type="ARBA" id="ARBA00004370"/>
    </source>
</evidence>
<keyword evidence="7 12" id="KW-0418">Kinase</keyword>
<keyword evidence="8" id="KW-0067">ATP-binding</keyword>
<evidence type="ECO:0000256" key="6">
    <source>
        <dbReference type="ARBA" id="ARBA00022741"/>
    </source>
</evidence>
<dbReference type="Gene3D" id="3.30.565.10">
    <property type="entry name" value="Histidine kinase-like ATPase, C-terminal domain"/>
    <property type="match status" value="1"/>
</dbReference>
<gene>
    <name evidence="12" type="ORF">BJF91_07310</name>
</gene>
<sequence>MRRAQDAKRPPAVAAMPSRLRGLSGKLLVLTVIFVLAAQVLIFAPSIATMRLNWLKNHINKAAAAAVVIDGLQPPELPKEVQADTLLATGTKAIALRKDGTSRLLAMADMPQEVDGQYDISDVDTLTAIKDALDTLLFGGNRLISVSGPIGETSMQVEVVMSDAMLHRGLLAFATRIAFVSLFISVITGLLLFVALNRMLINPIRRLSRNIQAFASDPENPERIMETVSGRDELAFVARHLAQMQEDLQKTLRQQKSLADLGLAVSKINHDMRNILASAQLMSDRLVDVEDPMVKSFAPKLVRTIDRAVGYTSEVLAYGQASEAEPRRRLFPLVTLSQDVQDILALDKGIDFIDQISAEIEIDADSEQLFRVIHNLCRNAAQALSAALPDMTTATPRITLSAHRIGSVVAITVDDNGPGLPRKARENLFTPFRGSTRSGGTGLGLAIAREIVLAHGGTIALMEKPSPGTQFRIEIPDRPVALDAFRRRTGAKLEP</sequence>
<evidence type="ECO:0000256" key="9">
    <source>
        <dbReference type="SAM" id="Phobius"/>
    </source>
</evidence>
<evidence type="ECO:0000256" key="7">
    <source>
        <dbReference type="ARBA" id="ARBA00022777"/>
    </source>
</evidence>
<comment type="caution">
    <text evidence="12">The sequence shown here is derived from an EMBL/GenBank/DDBJ whole genome shotgun (WGS) entry which is preliminary data.</text>
</comment>
<dbReference type="Gene3D" id="6.10.340.10">
    <property type="match status" value="1"/>
</dbReference>
<dbReference type="Pfam" id="PF02518">
    <property type="entry name" value="HATPase_c"/>
    <property type="match status" value="1"/>
</dbReference>
<protein>
    <recommendedName>
        <fullName evidence="3">histidine kinase</fullName>
        <ecNumber evidence="3">2.7.13.3</ecNumber>
    </recommendedName>
</protein>
<proteinExistence type="predicted"/>
<dbReference type="PRINTS" id="PR00344">
    <property type="entry name" value="BCTRLSENSOR"/>
</dbReference>
<accession>A0A1Q9A9C8</accession>
<dbReference type="GO" id="GO:0007165">
    <property type="term" value="P:signal transduction"/>
    <property type="evidence" value="ECO:0007669"/>
    <property type="project" value="InterPro"/>
</dbReference>
<comment type="subcellular location">
    <subcellularLocation>
        <location evidence="2">Membrane</location>
    </subcellularLocation>
</comment>
<dbReference type="GO" id="GO:0004673">
    <property type="term" value="F:protein histidine kinase activity"/>
    <property type="evidence" value="ECO:0007669"/>
    <property type="project" value="UniProtKB-EC"/>
</dbReference>
<dbReference type="Pfam" id="PF00672">
    <property type="entry name" value="HAMP"/>
    <property type="match status" value="1"/>
</dbReference>